<reference evidence="8" key="1">
    <citation type="journal article" date="2021" name="Microb. Physiol.">
        <title>Proteogenomic Insights into the Physiology of Marine, Sulfate-Reducing, Filamentous Desulfonema limicola and Desulfonema magnum.</title>
        <authorList>
            <person name="Schnaars V."/>
            <person name="Wohlbrand L."/>
            <person name="Scheve S."/>
            <person name="Hinrichs C."/>
            <person name="Reinhardt R."/>
            <person name="Rabus R."/>
        </authorList>
    </citation>
    <scope>NUCLEOTIDE SEQUENCE</scope>
    <source>
        <strain evidence="8">5ac10</strain>
    </source>
</reference>
<dbReference type="InterPro" id="IPR003661">
    <property type="entry name" value="HisK_dim/P_dom"/>
</dbReference>
<dbReference type="Gene3D" id="3.30.565.10">
    <property type="entry name" value="Histidine kinase-like ATPase, C-terminal domain"/>
    <property type="match status" value="1"/>
</dbReference>
<keyword evidence="9" id="KW-1185">Reference proteome</keyword>
<dbReference type="InterPro" id="IPR001789">
    <property type="entry name" value="Sig_transdc_resp-reg_receiver"/>
</dbReference>
<dbReference type="Pfam" id="PF02518">
    <property type="entry name" value="HATPase_c"/>
    <property type="match status" value="1"/>
</dbReference>
<dbReference type="PROSITE" id="PS50110">
    <property type="entry name" value="RESPONSE_REGULATORY"/>
    <property type="match status" value="1"/>
</dbReference>
<evidence type="ECO:0000256" key="5">
    <source>
        <dbReference type="SAM" id="Coils"/>
    </source>
</evidence>
<dbReference type="InterPro" id="IPR003594">
    <property type="entry name" value="HATPase_dom"/>
</dbReference>
<dbReference type="SUPFAM" id="SSF47384">
    <property type="entry name" value="Homodimeric domain of signal transducing histidine kinase"/>
    <property type="match status" value="1"/>
</dbReference>
<evidence type="ECO:0000256" key="3">
    <source>
        <dbReference type="ARBA" id="ARBA00022553"/>
    </source>
</evidence>
<dbReference type="PROSITE" id="PS50109">
    <property type="entry name" value="HIS_KIN"/>
    <property type="match status" value="1"/>
</dbReference>
<dbReference type="SMART" id="SM00388">
    <property type="entry name" value="HisKA"/>
    <property type="match status" value="1"/>
</dbReference>
<sequence length="455" mass="52398">MTDRRWRVLIVDDEPYNLQLMRQVLEDRYQLSFAPNGIKALEIAKKIIPDLILLDIMMPEMDGYEVCRRLKADKTTRLMPVIFVTAKMEIEDEAKGLELGAIDYIAKPISPSIVRARIKNHLELKLAREKIERQKKILEEQNKAIIEASCLREDVEHIMRHDLKSPLNSIIVLPEIMMEHKNLPEEIIENLKQIEEAGLKMLDMINLSLDIIKMERGVYEFEAVDVNILNLIRKVINENHYIMKQKGLSFNIDMSKNPEKNEDIFLVRGENLLCYTMLSNLIKNAVEASPEDEKIIINMNHEKNQGIINIQNKGEVPEKIRTRFFDKYVTLSKTKGTGLGTYSARLIAEIQGGSIHLDTSTPGFTTITIKLPAQIIEEDKDKEILPLTSLNTLPLELISRMIPPLQEGDVTEMENLITEIYSYDVQTGKTIKALTDNFQFEKILKIIQEEYRNAV</sequence>
<evidence type="ECO:0000259" key="7">
    <source>
        <dbReference type="PROSITE" id="PS50110"/>
    </source>
</evidence>
<dbReference type="CDD" id="cd19920">
    <property type="entry name" value="REC_PA4781-like"/>
    <property type="match status" value="1"/>
</dbReference>
<dbReference type="InterPro" id="IPR036890">
    <property type="entry name" value="HATPase_C_sf"/>
</dbReference>
<dbReference type="Gene3D" id="1.10.287.130">
    <property type="match status" value="1"/>
</dbReference>
<dbReference type="InterPro" id="IPR036097">
    <property type="entry name" value="HisK_dim/P_sf"/>
</dbReference>
<proteinExistence type="predicted"/>
<organism evidence="8 9">
    <name type="scientific">Desulfonema limicola</name>
    <dbReference type="NCBI Taxonomy" id="45656"/>
    <lineage>
        <taxon>Bacteria</taxon>
        <taxon>Pseudomonadati</taxon>
        <taxon>Thermodesulfobacteriota</taxon>
        <taxon>Desulfobacteria</taxon>
        <taxon>Desulfobacterales</taxon>
        <taxon>Desulfococcaceae</taxon>
        <taxon>Desulfonema</taxon>
    </lineage>
</organism>
<dbReference type="AlphaFoldDB" id="A0A975B5S4"/>
<evidence type="ECO:0000256" key="4">
    <source>
        <dbReference type="PROSITE-ProRule" id="PRU00169"/>
    </source>
</evidence>
<evidence type="ECO:0000256" key="1">
    <source>
        <dbReference type="ARBA" id="ARBA00000085"/>
    </source>
</evidence>
<dbReference type="SMART" id="SM00387">
    <property type="entry name" value="HATPase_c"/>
    <property type="match status" value="1"/>
</dbReference>
<dbReference type="GO" id="GO:0000155">
    <property type="term" value="F:phosphorelay sensor kinase activity"/>
    <property type="evidence" value="ECO:0007669"/>
    <property type="project" value="InterPro"/>
</dbReference>
<dbReference type="EMBL" id="CP061799">
    <property type="protein sequence ID" value="QTA79307.1"/>
    <property type="molecule type" value="Genomic_DNA"/>
</dbReference>
<dbReference type="Gene3D" id="3.40.50.2300">
    <property type="match status" value="1"/>
</dbReference>
<dbReference type="EC" id="2.7.13.3" evidence="2"/>
<accession>A0A975B5S4</accession>
<dbReference type="CDD" id="cd00082">
    <property type="entry name" value="HisKA"/>
    <property type="match status" value="1"/>
</dbReference>
<evidence type="ECO:0000259" key="6">
    <source>
        <dbReference type="PROSITE" id="PS50109"/>
    </source>
</evidence>
<feature type="coiled-coil region" evidence="5">
    <location>
        <begin position="121"/>
        <end position="148"/>
    </location>
</feature>
<dbReference type="PANTHER" id="PTHR43547">
    <property type="entry name" value="TWO-COMPONENT HISTIDINE KINASE"/>
    <property type="match status" value="1"/>
</dbReference>
<dbReference type="InterPro" id="IPR011006">
    <property type="entry name" value="CheY-like_superfamily"/>
</dbReference>
<keyword evidence="3 4" id="KW-0597">Phosphoprotein</keyword>
<gene>
    <name evidence="8" type="ORF">dnl_15650</name>
</gene>
<feature type="domain" description="Response regulatory" evidence="7">
    <location>
        <begin position="7"/>
        <end position="122"/>
    </location>
</feature>
<dbReference type="SUPFAM" id="SSF55874">
    <property type="entry name" value="ATPase domain of HSP90 chaperone/DNA topoisomerase II/histidine kinase"/>
    <property type="match status" value="1"/>
</dbReference>
<dbReference type="KEGG" id="dli:dnl_15650"/>
<dbReference type="SUPFAM" id="SSF52172">
    <property type="entry name" value="CheY-like"/>
    <property type="match status" value="1"/>
</dbReference>
<keyword evidence="8" id="KW-0418">Kinase</keyword>
<keyword evidence="5" id="KW-0175">Coiled coil</keyword>
<dbReference type="Proteomes" id="UP000663720">
    <property type="component" value="Chromosome"/>
</dbReference>
<feature type="modified residue" description="4-aspartylphosphate" evidence="4">
    <location>
        <position position="55"/>
    </location>
</feature>
<evidence type="ECO:0000256" key="2">
    <source>
        <dbReference type="ARBA" id="ARBA00012438"/>
    </source>
</evidence>
<dbReference type="Pfam" id="PF00072">
    <property type="entry name" value="Response_reg"/>
    <property type="match status" value="1"/>
</dbReference>
<keyword evidence="8" id="KW-0808">Transferase</keyword>
<comment type="catalytic activity">
    <reaction evidence="1">
        <text>ATP + protein L-histidine = ADP + protein N-phospho-L-histidine.</text>
        <dbReference type="EC" id="2.7.13.3"/>
    </reaction>
</comment>
<dbReference type="PANTHER" id="PTHR43547:SF2">
    <property type="entry name" value="HYBRID SIGNAL TRANSDUCTION HISTIDINE KINASE C"/>
    <property type="match status" value="1"/>
</dbReference>
<dbReference type="RefSeq" id="WP_207691073.1">
    <property type="nucleotide sequence ID" value="NZ_CP061799.1"/>
</dbReference>
<protein>
    <recommendedName>
        <fullName evidence="2">histidine kinase</fullName>
        <ecNumber evidence="2">2.7.13.3</ecNumber>
    </recommendedName>
</protein>
<evidence type="ECO:0000313" key="9">
    <source>
        <dbReference type="Proteomes" id="UP000663720"/>
    </source>
</evidence>
<feature type="domain" description="Histidine kinase" evidence="6">
    <location>
        <begin position="158"/>
        <end position="375"/>
    </location>
</feature>
<name>A0A975B5S4_9BACT</name>
<dbReference type="SMART" id="SM00448">
    <property type="entry name" value="REC"/>
    <property type="match status" value="1"/>
</dbReference>
<evidence type="ECO:0000313" key="8">
    <source>
        <dbReference type="EMBL" id="QTA79307.1"/>
    </source>
</evidence>
<dbReference type="InterPro" id="IPR005467">
    <property type="entry name" value="His_kinase_dom"/>
</dbReference>